<dbReference type="PANTHER" id="PTHR33308:SF9">
    <property type="entry name" value="PEPTIDOGLYCAN HYDROLASE FLGJ"/>
    <property type="match status" value="1"/>
</dbReference>
<dbReference type="OrthoDB" id="1371721at2"/>
<keyword evidence="5" id="KW-1185">Reference proteome</keyword>
<feature type="domain" description="Mannosyl-glycoprotein endo-beta-N-acetylglucosamidase-like" evidence="3">
    <location>
        <begin position="26"/>
        <end position="164"/>
    </location>
</feature>
<dbReference type="EMBL" id="SUKA01000001">
    <property type="protein sequence ID" value="TJY67961.1"/>
    <property type="molecule type" value="Genomic_DNA"/>
</dbReference>
<protein>
    <submittedName>
        <fullName evidence="4">Hemagglutinin</fullName>
    </submittedName>
</protein>
<dbReference type="Pfam" id="PF01832">
    <property type="entry name" value="Glucosaminidase"/>
    <property type="match status" value="1"/>
</dbReference>
<dbReference type="InterPro" id="IPR002901">
    <property type="entry name" value="MGlyc_endo_b_GlcNAc-like_dom"/>
</dbReference>
<evidence type="ECO:0000256" key="1">
    <source>
        <dbReference type="ARBA" id="ARBA00022801"/>
    </source>
</evidence>
<evidence type="ECO:0000313" key="5">
    <source>
        <dbReference type="Proteomes" id="UP000309872"/>
    </source>
</evidence>
<dbReference type="AlphaFoldDB" id="A0A4U0H849"/>
<evidence type="ECO:0000256" key="2">
    <source>
        <dbReference type="SAM" id="SignalP"/>
    </source>
</evidence>
<evidence type="ECO:0000259" key="3">
    <source>
        <dbReference type="SMART" id="SM00047"/>
    </source>
</evidence>
<dbReference type="RefSeq" id="WP_136818829.1">
    <property type="nucleotide sequence ID" value="NZ_BMJX01000001.1"/>
</dbReference>
<dbReference type="InterPro" id="IPR051056">
    <property type="entry name" value="Glycosyl_Hydrolase_73"/>
</dbReference>
<comment type="caution">
    <text evidence="4">The sequence shown here is derived from an EMBL/GenBank/DDBJ whole genome shotgun (WGS) entry which is preliminary data.</text>
</comment>
<dbReference type="SMART" id="SM00047">
    <property type="entry name" value="LYZ2"/>
    <property type="match status" value="1"/>
</dbReference>
<keyword evidence="1" id="KW-0378">Hydrolase</keyword>
<organism evidence="4 5">
    <name type="scientific">Sphingobacterium alkalisoli</name>
    <dbReference type="NCBI Taxonomy" id="1874115"/>
    <lineage>
        <taxon>Bacteria</taxon>
        <taxon>Pseudomonadati</taxon>
        <taxon>Bacteroidota</taxon>
        <taxon>Sphingobacteriia</taxon>
        <taxon>Sphingobacteriales</taxon>
        <taxon>Sphingobacteriaceae</taxon>
        <taxon>Sphingobacterium</taxon>
    </lineage>
</organism>
<dbReference type="GO" id="GO:0004040">
    <property type="term" value="F:amidase activity"/>
    <property type="evidence" value="ECO:0007669"/>
    <property type="project" value="InterPro"/>
</dbReference>
<accession>A0A4U0H849</accession>
<evidence type="ECO:0000313" key="4">
    <source>
        <dbReference type="EMBL" id="TJY67961.1"/>
    </source>
</evidence>
<dbReference type="Proteomes" id="UP000309872">
    <property type="component" value="Unassembled WGS sequence"/>
</dbReference>
<sequence length="168" mass="18900">MQKSLCSRMLLLVVLCLSSISMTFGQKKFSPSSYIDEHRDLAQQLMRETGVPASVILAVAIHESAYGNSKIAKHLNNHFGIKGKNSSSVIRSAYKGYESVLSSYRDFVALLKRRKATQSLFEERSSTDYQSWIAGIARSGYSVSGDWKSKVLSTINRYDLDQYDLNVR</sequence>
<name>A0A4U0H849_9SPHI</name>
<reference evidence="4 5" key="1">
    <citation type="submission" date="2019-04" db="EMBL/GenBank/DDBJ databases">
        <title>Sphingobacterium olei sp. nov., isolated from oil-contaminated soil.</title>
        <authorList>
            <person name="Liu B."/>
        </authorList>
    </citation>
    <scope>NUCLEOTIDE SEQUENCE [LARGE SCALE GENOMIC DNA]</scope>
    <source>
        <strain evidence="4 5">Y3L14</strain>
    </source>
</reference>
<feature type="chain" id="PRO_5020707549" evidence="2">
    <location>
        <begin position="26"/>
        <end position="168"/>
    </location>
</feature>
<keyword evidence="2" id="KW-0732">Signal</keyword>
<proteinExistence type="predicted"/>
<feature type="signal peptide" evidence="2">
    <location>
        <begin position="1"/>
        <end position="25"/>
    </location>
</feature>
<gene>
    <name evidence="4" type="ORF">FAZ19_01480</name>
</gene>
<dbReference type="Gene3D" id="1.10.530.10">
    <property type="match status" value="1"/>
</dbReference>
<dbReference type="PANTHER" id="PTHR33308">
    <property type="entry name" value="PEPTIDOGLYCAN HYDROLASE FLGJ"/>
    <property type="match status" value="1"/>
</dbReference>